<dbReference type="SUPFAM" id="SSF46955">
    <property type="entry name" value="Putative DNA-binding domain"/>
    <property type="match status" value="1"/>
</dbReference>
<sequence>MTAPPVPDGVDSLLTESQAAEVARVSRTTVRAWVNRGYLDRSGVRRNLQPAGLTDRGHKLYRMIDVAKAEAATRARAGRIHW</sequence>
<reference evidence="1 2" key="1">
    <citation type="submission" date="2024-09" db="EMBL/GenBank/DDBJ databases">
        <authorList>
            <person name="Sun Q."/>
            <person name="Mori K."/>
        </authorList>
    </citation>
    <scope>NUCLEOTIDE SEQUENCE [LARGE SCALE GENOMIC DNA]</scope>
    <source>
        <strain evidence="1 2">CCM 7957</strain>
    </source>
</reference>
<evidence type="ECO:0000313" key="1">
    <source>
        <dbReference type="EMBL" id="MFC0314498.1"/>
    </source>
</evidence>
<dbReference type="EMBL" id="JBHLWV010000016">
    <property type="protein sequence ID" value="MFC0314498.1"/>
    <property type="molecule type" value="Genomic_DNA"/>
</dbReference>
<dbReference type="InterPro" id="IPR009061">
    <property type="entry name" value="DNA-bd_dom_put_sf"/>
</dbReference>
<proteinExistence type="predicted"/>
<dbReference type="Proteomes" id="UP001589783">
    <property type="component" value="Unassembled WGS sequence"/>
</dbReference>
<name>A0ABV6H6K3_9ACTN</name>
<evidence type="ECO:0008006" key="3">
    <source>
        <dbReference type="Google" id="ProtNLM"/>
    </source>
</evidence>
<comment type="caution">
    <text evidence="1">The sequence shown here is derived from an EMBL/GenBank/DDBJ whole genome shotgun (WGS) entry which is preliminary data.</text>
</comment>
<organism evidence="1 2">
    <name type="scientific">Gordonia phosphorivorans</name>
    <dbReference type="NCBI Taxonomy" id="1056982"/>
    <lineage>
        <taxon>Bacteria</taxon>
        <taxon>Bacillati</taxon>
        <taxon>Actinomycetota</taxon>
        <taxon>Actinomycetes</taxon>
        <taxon>Mycobacteriales</taxon>
        <taxon>Gordoniaceae</taxon>
        <taxon>Gordonia</taxon>
    </lineage>
</organism>
<keyword evidence="2" id="KW-1185">Reference proteome</keyword>
<gene>
    <name evidence="1" type="ORF">ACFFJD_06495</name>
</gene>
<accession>A0ABV6H6K3</accession>
<evidence type="ECO:0000313" key="2">
    <source>
        <dbReference type="Proteomes" id="UP001589783"/>
    </source>
</evidence>
<dbReference type="RefSeq" id="WP_382362338.1">
    <property type="nucleotide sequence ID" value="NZ_JBHLWV010000016.1"/>
</dbReference>
<protein>
    <recommendedName>
        <fullName evidence="3">HTH merR-type domain-containing protein</fullName>
    </recommendedName>
</protein>